<dbReference type="Gene3D" id="3.30.1330.40">
    <property type="entry name" value="RutC-like"/>
    <property type="match status" value="1"/>
</dbReference>
<comment type="similarity">
    <text evidence="1">Belongs to the RutC family.</text>
</comment>
<proteinExistence type="inferred from homology"/>
<evidence type="ECO:0000313" key="3">
    <source>
        <dbReference type="Proteomes" id="UP000502259"/>
    </source>
</evidence>
<evidence type="ECO:0000256" key="1">
    <source>
        <dbReference type="ARBA" id="ARBA00010552"/>
    </source>
</evidence>
<protein>
    <submittedName>
        <fullName evidence="2">Enamine deaminase RidA</fullName>
    </submittedName>
</protein>
<dbReference type="CDD" id="cd00448">
    <property type="entry name" value="YjgF_YER057c_UK114_family"/>
    <property type="match status" value="1"/>
</dbReference>
<dbReference type="GO" id="GO:0005829">
    <property type="term" value="C:cytosol"/>
    <property type="evidence" value="ECO:0007669"/>
    <property type="project" value="TreeGrafter"/>
</dbReference>
<sequence>MNQAIQRSDIHCANSSELSSPAGHYSHVCVTAGQVFISGQLPIQQDGTPLCDASFEEQARQVLENVDACLACVGLDKTRLTQVRIYVTEISNWPLFNEIYASWLGDHRPARAVAGVKELHFGTAVEIEAIALLGSDTHKDVF</sequence>
<reference evidence="2 3" key="1">
    <citation type="submission" date="2020-03" db="EMBL/GenBank/DDBJ databases">
        <title>Complete Genome Sequence of Halomonas hydrothermalis Strain Slthf2, Halophilic Bacterium Isolated from Deep-Sea Hydrothermal-Vent Environments.</title>
        <authorList>
            <person name="Takeyama N."/>
            <person name="Huang M."/>
            <person name="Sato K."/>
            <person name="Galipon J."/>
            <person name="Arakawa K."/>
        </authorList>
    </citation>
    <scope>NUCLEOTIDE SEQUENCE [LARGE SCALE GENOMIC DNA]</scope>
    <source>
        <strain evidence="2 3">Slthf2</strain>
    </source>
</reference>
<dbReference type="RefSeq" id="WP_172420308.1">
    <property type="nucleotide sequence ID" value="NZ_AP022843.1"/>
</dbReference>
<name>A0A6F8U2S4_9GAMM</name>
<dbReference type="InterPro" id="IPR035959">
    <property type="entry name" value="RutC-like_sf"/>
</dbReference>
<evidence type="ECO:0000313" key="2">
    <source>
        <dbReference type="EMBL" id="BCB07223.1"/>
    </source>
</evidence>
<dbReference type="InterPro" id="IPR006175">
    <property type="entry name" value="YjgF/YER057c/UK114"/>
</dbReference>
<keyword evidence="3" id="KW-1185">Reference proteome</keyword>
<dbReference type="Proteomes" id="UP000502259">
    <property type="component" value="Chromosome"/>
</dbReference>
<dbReference type="PANTHER" id="PTHR11803">
    <property type="entry name" value="2-IMINOBUTANOATE/2-IMINOPROPANOATE DEAMINASE RIDA"/>
    <property type="match status" value="1"/>
</dbReference>
<dbReference type="PANTHER" id="PTHR11803:SF58">
    <property type="entry name" value="PROTEIN HMF1-RELATED"/>
    <property type="match status" value="1"/>
</dbReference>
<organism evidence="2 3">
    <name type="scientific">Halomonas hydrothermalis</name>
    <dbReference type="NCBI Taxonomy" id="115561"/>
    <lineage>
        <taxon>Bacteria</taxon>
        <taxon>Pseudomonadati</taxon>
        <taxon>Pseudomonadota</taxon>
        <taxon>Gammaproteobacteria</taxon>
        <taxon>Oceanospirillales</taxon>
        <taxon>Halomonadaceae</taxon>
        <taxon>Halomonas</taxon>
    </lineage>
</organism>
<dbReference type="GO" id="GO:0019239">
    <property type="term" value="F:deaminase activity"/>
    <property type="evidence" value="ECO:0007669"/>
    <property type="project" value="TreeGrafter"/>
</dbReference>
<dbReference type="Pfam" id="PF01042">
    <property type="entry name" value="Ribonuc_L-PSP"/>
    <property type="match status" value="1"/>
</dbReference>
<accession>A0A6F8U2S4</accession>
<dbReference type="EMBL" id="AP022843">
    <property type="protein sequence ID" value="BCB07223.1"/>
    <property type="molecule type" value="Genomic_DNA"/>
</dbReference>
<gene>
    <name evidence="2" type="ORF">HHSLTHF2_11130</name>
</gene>
<dbReference type="SUPFAM" id="SSF55298">
    <property type="entry name" value="YjgF-like"/>
    <property type="match status" value="1"/>
</dbReference>
<dbReference type="AlphaFoldDB" id="A0A6F8U2S4"/>